<evidence type="ECO:0000256" key="1">
    <source>
        <dbReference type="SAM" id="MobiDB-lite"/>
    </source>
</evidence>
<dbReference type="InParanoid" id="A0A067MVX2"/>
<feature type="region of interest" description="Disordered" evidence="1">
    <location>
        <begin position="170"/>
        <end position="274"/>
    </location>
</feature>
<name>A0A067MVX2_BOTB1</name>
<proteinExistence type="predicted"/>
<evidence type="ECO:0000313" key="2">
    <source>
        <dbReference type="EMBL" id="KDQ16042.1"/>
    </source>
</evidence>
<feature type="compositionally biased region" description="Polar residues" evidence="1">
    <location>
        <begin position="244"/>
        <end position="271"/>
    </location>
</feature>
<gene>
    <name evidence="2" type="ORF">BOTBODRAFT_31124</name>
</gene>
<dbReference type="Proteomes" id="UP000027195">
    <property type="component" value="Unassembled WGS sequence"/>
</dbReference>
<accession>A0A067MVX2</accession>
<evidence type="ECO:0000313" key="3">
    <source>
        <dbReference type="Proteomes" id="UP000027195"/>
    </source>
</evidence>
<organism evidence="2 3">
    <name type="scientific">Botryobasidium botryosum (strain FD-172 SS1)</name>
    <dbReference type="NCBI Taxonomy" id="930990"/>
    <lineage>
        <taxon>Eukaryota</taxon>
        <taxon>Fungi</taxon>
        <taxon>Dikarya</taxon>
        <taxon>Basidiomycota</taxon>
        <taxon>Agaricomycotina</taxon>
        <taxon>Agaricomycetes</taxon>
        <taxon>Cantharellales</taxon>
        <taxon>Botryobasidiaceae</taxon>
        <taxon>Botryobasidium</taxon>
    </lineage>
</organism>
<dbReference type="EMBL" id="KL198029">
    <property type="protein sequence ID" value="KDQ16042.1"/>
    <property type="molecule type" value="Genomic_DNA"/>
</dbReference>
<protein>
    <submittedName>
        <fullName evidence="2">Uncharacterized protein</fullName>
    </submittedName>
</protein>
<keyword evidence="3" id="KW-1185">Reference proteome</keyword>
<dbReference type="AlphaFoldDB" id="A0A067MVX2"/>
<dbReference type="HOGENOM" id="CLU_918239_0_0_1"/>
<sequence>MGPPPVSPAYQGLTTLQIYMIAYTEDATQLLWNLTMCPLLEQLIHRVQFGSSQEPPLLPYTMPISLPHLCDIGFYDLDHGLYRVILSSVSLSSTAKLSLWYFIQRSADNHTLASVLTPAPNRETTLPSLSLIRHLSFQDRGDEFTVVGQGYKGDRALLDVGVDGRFAMSAETDNAGRPGTLHAQDPRQSLRHPHAQTPAPQAKKDTSRGLAPQMHRHPWSKDAGPVTLYAQGTQRPEKWGPAQAGTSYAQRPAWPSNNAGQPGTPHTQGPNAKNERRLCRAWHLACADSCGVRRHGIVIRSRA</sequence>
<reference evidence="3" key="1">
    <citation type="journal article" date="2014" name="Proc. Natl. Acad. Sci. U.S.A.">
        <title>Extensive sampling of basidiomycete genomes demonstrates inadequacy of the white-rot/brown-rot paradigm for wood decay fungi.</title>
        <authorList>
            <person name="Riley R."/>
            <person name="Salamov A.A."/>
            <person name="Brown D.W."/>
            <person name="Nagy L.G."/>
            <person name="Floudas D."/>
            <person name="Held B.W."/>
            <person name="Levasseur A."/>
            <person name="Lombard V."/>
            <person name="Morin E."/>
            <person name="Otillar R."/>
            <person name="Lindquist E.A."/>
            <person name="Sun H."/>
            <person name="LaButti K.M."/>
            <person name="Schmutz J."/>
            <person name="Jabbour D."/>
            <person name="Luo H."/>
            <person name="Baker S.E."/>
            <person name="Pisabarro A.G."/>
            <person name="Walton J.D."/>
            <person name="Blanchette R.A."/>
            <person name="Henrissat B."/>
            <person name="Martin F."/>
            <person name="Cullen D."/>
            <person name="Hibbett D.S."/>
            <person name="Grigoriev I.V."/>
        </authorList>
    </citation>
    <scope>NUCLEOTIDE SEQUENCE [LARGE SCALE GENOMIC DNA]</scope>
    <source>
        <strain evidence="3">FD-172 SS1</strain>
    </source>
</reference>